<proteinExistence type="inferred from homology"/>
<feature type="compositionally biased region" description="Basic residues" evidence="5">
    <location>
        <begin position="1192"/>
        <end position="1203"/>
    </location>
</feature>
<evidence type="ECO:0000256" key="2">
    <source>
        <dbReference type="ARBA" id="ARBA00007459"/>
    </source>
</evidence>
<comment type="similarity">
    <text evidence="2">Belongs to the FIP1 family.</text>
</comment>
<evidence type="ECO:0000256" key="3">
    <source>
        <dbReference type="ARBA" id="ARBA00022664"/>
    </source>
</evidence>
<dbReference type="GO" id="GO:0016607">
    <property type="term" value="C:nuclear speck"/>
    <property type="evidence" value="ECO:0007669"/>
    <property type="project" value="TreeGrafter"/>
</dbReference>
<evidence type="ECO:0000256" key="4">
    <source>
        <dbReference type="ARBA" id="ARBA00023242"/>
    </source>
</evidence>
<feature type="compositionally biased region" description="Basic and acidic residues" evidence="5">
    <location>
        <begin position="1159"/>
        <end position="1170"/>
    </location>
</feature>
<dbReference type="Proteomes" id="UP001190926">
    <property type="component" value="Unassembled WGS sequence"/>
</dbReference>
<feature type="compositionally biased region" description="Basic and acidic residues" evidence="5">
    <location>
        <begin position="945"/>
        <end position="954"/>
    </location>
</feature>
<feature type="compositionally biased region" description="Acidic residues" evidence="5">
    <location>
        <begin position="519"/>
        <end position="528"/>
    </location>
</feature>
<dbReference type="InterPro" id="IPR007854">
    <property type="entry name" value="Fip1_dom"/>
</dbReference>
<feature type="compositionally biased region" description="Polar residues" evidence="5">
    <location>
        <begin position="18"/>
        <end position="38"/>
    </location>
</feature>
<organism evidence="7 8">
    <name type="scientific">Perilla frutescens var. hirtella</name>
    <name type="common">Perilla citriodora</name>
    <name type="synonym">Perilla setoyensis</name>
    <dbReference type="NCBI Taxonomy" id="608512"/>
    <lineage>
        <taxon>Eukaryota</taxon>
        <taxon>Viridiplantae</taxon>
        <taxon>Streptophyta</taxon>
        <taxon>Embryophyta</taxon>
        <taxon>Tracheophyta</taxon>
        <taxon>Spermatophyta</taxon>
        <taxon>Magnoliopsida</taxon>
        <taxon>eudicotyledons</taxon>
        <taxon>Gunneridae</taxon>
        <taxon>Pentapetalae</taxon>
        <taxon>asterids</taxon>
        <taxon>lamiids</taxon>
        <taxon>Lamiales</taxon>
        <taxon>Lamiaceae</taxon>
        <taxon>Nepetoideae</taxon>
        <taxon>Elsholtzieae</taxon>
        <taxon>Perilla</taxon>
    </lineage>
</organism>
<protein>
    <submittedName>
        <fullName evidence="7">FIP1[V]-like protein</fullName>
    </submittedName>
</protein>
<feature type="compositionally biased region" description="Basic and acidic residues" evidence="5">
    <location>
        <begin position="1251"/>
        <end position="1287"/>
    </location>
</feature>
<dbReference type="GO" id="GO:0006397">
    <property type="term" value="P:mRNA processing"/>
    <property type="evidence" value="ECO:0007669"/>
    <property type="project" value="UniProtKB-KW"/>
</dbReference>
<feature type="region of interest" description="Disordered" evidence="5">
    <location>
        <begin position="698"/>
        <end position="1099"/>
    </location>
</feature>
<feature type="compositionally biased region" description="Basic and acidic residues" evidence="5">
    <location>
        <begin position="1221"/>
        <end position="1241"/>
    </location>
</feature>
<keyword evidence="8" id="KW-1185">Reference proteome</keyword>
<sequence>MEDDDEFGDLYSDVLPPFTTSVQSQHADTGASKSSQSRPIDRSDDGDIIYGALELNNSFSNSNSGLGVEPNASIKEKTLARPELGRFDLNLDGSRIAGGNILGVEARGLEKGEGAKLPEKGAGGLNLMVDNDDLNIVVEEREQKDDEFVVKDVNFLDKQENVYTSAERNENLVENHDEWESDDSEDDLRILLDDNNVQIGMAAEDDEDGEALVIVADDRELSLHHQPTEMGGKELGADAERKELGNAAMTSGTVQPKIGYSNHMYHHPQFKYVRPGAAPIPGAASLSSGGTPGQTRPPITLRAVAGRGRSDWQPAGVGAIPMQKGLQPGYGIPVWGANAVGRGYGSRLDFTLPSHKTIFEVHIDGFEEKPWRVPGIDVSDFFNFGLNEESWKDYCKNLEQLRLGTCMQSKIRVYESGRGEQGYDPDLPPELAAAVGIQGIPSENANPGKADAAATDLARGSGRPSVPIGRQIPVETGSGDRLPSIDTRRPRMQDSDAVIEIICQSSADDDDQAEKQDNDPSEEDEVDDLQQDDVDCNHHFSHAYSGQKGELVAKSEQLKNTVNRDEVVREDNLHVVSEAAVKYQPDRRIGFPYEESDHRSAKGRGHVKIPKMTASANSREKQVINDRDESFYYENGKQNPHLSSLMIVSDEENAAAVVDYKDDASVSDDRSFDTEREDMARGATIADTCDDGKMCKTTKQKGISDVEQVSQENDDREDSKASRSSENSKARSGSSKDQRSFHDIFEDEVPQDRHHPQTGNSKRSVGDEEEDAHRRSRHGRDETRKHNMTVKEIEDPRSRRGGDPNSSLHRHMKSESTEWRRESDTSERSLRGRDEDLHGRRIRVEDIRKNEHGGEIGSRNRGKARESQSSKRDKHHPSRYQLESGTLRGVNRDHNTGSRQRDWYDNRKTQSAKVDDLLNKRRKEGSHINMEHSKKDEVNYNQREGSSHRKREIDDSSDQWKSGNNAKLKDNDIHNVKKKQEGSLQKERGERRRDHDEWRRHKQLHEESLPRKEIEEKCSVMRSGRPVEDKTWNNHSQKSDDCGRSGKEYHSKDVGRHGEQPKRTDRIENGSFPQDTLQVHEDSYARGNRKSNDAMRARYKRVDRKDKCVVHASNTSRLYEHRQSKESESGDHGSSLISSKKNKDDHIGQISEKVNLRGITERGSVEDDIHMNQQSSGKVAEEDSSDDDHCGSRRGHSKSKHWMIHKERDFCATPVLLATKISEEPPEKVEENQQPSVDDKNSGSNMNNAKAKLEDNHLDSVEKLNKRSERFKLPMPSEKEAMAKKSESLSSAQTENRRNLEIKSERPPRKRRWTGN</sequence>
<evidence type="ECO:0000256" key="5">
    <source>
        <dbReference type="SAM" id="MobiDB-lite"/>
    </source>
</evidence>
<keyword evidence="3" id="KW-0507">mRNA processing</keyword>
<gene>
    <name evidence="7" type="ORF">C2S53_012921</name>
</gene>
<accession>A0AAD4J891</accession>
<dbReference type="PANTHER" id="PTHR36884:SF1">
    <property type="entry name" value="FIP1[V]-LIKE PROTEIN"/>
    <property type="match status" value="1"/>
</dbReference>
<feature type="region of interest" description="Disordered" evidence="5">
    <location>
        <begin position="1"/>
        <end position="46"/>
    </location>
</feature>
<evidence type="ECO:0000259" key="6">
    <source>
        <dbReference type="Pfam" id="PF05182"/>
    </source>
</evidence>
<feature type="domain" description="Pre-mRNA polyadenylation factor Fip1" evidence="6">
    <location>
        <begin position="360"/>
        <end position="402"/>
    </location>
</feature>
<evidence type="ECO:0000313" key="7">
    <source>
        <dbReference type="EMBL" id="KAH6828784.1"/>
    </source>
</evidence>
<feature type="compositionally biased region" description="Basic and acidic residues" evidence="5">
    <location>
        <begin position="1078"/>
        <end position="1096"/>
    </location>
</feature>
<dbReference type="InterPro" id="IPR044976">
    <property type="entry name" value="FIPS5/FIPS3-like"/>
</dbReference>
<dbReference type="PANTHER" id="PTHR36884">
    <property type="entry name" value="FIP1[III]-LIKE PROTEIN"/>
    <property type="match status" value="1"/>
</dbReference>
<feature type="region of interest" description="Disordered" evidence="5">
    <location>
        <begin position="440"/>
        <end position="528"/>
    </location>
</feature>
<evidence type="ECO:0000313" key="8">
    <source>
        <dbReference type="Proteomes" id="UP001190926"/>
    </source>
</evidence>
<feature type="compositionally biased region" description="Basic and acidic residues" evidence="5">
    <location>
        <begin position="717"/>
        <end position="755"/>
    </location>
</feature>
<evidence type="ECO:0000256" key="1">
    <source>
        <dbReference type="ARBA" id="ARBA00004123"/>
    </source>
</evidence>
<dbReference type="Pfam" id="PF05182">
    <property type="entry name" value="Fip1"/>
    <property type="match status" value="1"/>
</dbReference>
<feature type="compositionally biased region" description="Basic and acidic residues" evidence="5">
    <location>
        <begin position="1118"/>
        <end position="1131"/>
    </location>
</feature>
<feature type="compositionally biased region" description="Basic and acidic residues" evidence="5">
    <location>
        <begin position="1295"/>
        <end position="1307"/>
    </location>
</feature>
<comment type="caution">
    <text evidence="7">The sequence shown here is derived from an EMBL/GenBank/DDBJ whole genome shotgun (WGS) entry which is preliminary data.</text>
</comment>
<comment type="subcellular location">
    <subcellularLocation>
        <location evidence="1">Nucleus</location>
    </subcellularLocation>
</comment>
<dbReference type="GO" id="GO:0003723">
    <property type="term" value="F:RNA binding"/>
    <property type="evidence" value="ECO:0007669"/>
    <property type="project" value="TreeGrafter"/>
</dbReference>
<feature type="compositionally biased region" description="Basic and acidic residues" evidence="5">
    <location>
        <begin position="779"/>
        <end position="802"/>
    </location>
</feature>
<reference evidence="7 8" key="1">
    <citation type="journal article" date="2021" name="Nat. Commun.">
        <title>Incipient diploidization of the medicinal plant Perilla within 10,000 years.</title>
        <authorList>
            <person name="Zhang Y."/>
            <person name="Shen Q."/>
            <person name="Leng L."/>
            <person name="Zhang D."/>
            <person name="Chen S."/>
            <person name="Shi Y."/>
            <person name="Ning Z."/>
            <person name="Chen S."/>
        </authorList>
    </citation>
    <scope>NUCLEOTIDE SEQUENCE [LARGE SCALE GENOMIC DNA]</scope>
    <source>
        <strain evidence="8">cv. PC099</strain>
    </source>
</reference>
<dbReference type="EMBL" id="SDAM02000120">
    <property type="protein sequence ID" value="KAH6828784.1"/>
    <property type="molecule type" value="Genomic_DNA"/>
</dbReference>
<name>A0AAD4J891_PERFH</name>
<feature type="compositionally biased region" description="Basic and acidic residues" evidence="5">
    <location>
        <begin position="967"/>
        <end position="1068"/>
    </location>
</feature>
<feature type="region of interest" description="Disordered" evidence="5">
    <location>
        <begin position="1112"/>
        <end position="1205"/>
    </location>
</feature>
<feature type="compositionally biased region" description="Basic and acidic residues" evidence="5">
    <location>
        <begin position="813"/>
        <end position="854"/>
    </location>
</feature>
<feature type="compositionally biased region" description="Basic and acidic residues" evidence="5">
    <location>
        <begin position="890"/>
        <end position="938"/>
    </location>
</feature>
<keyword evidence="4" id="KW-0539">Nucleus</keyword>
<feature type="region of interest" description="Disordered" evidence="5">
    <location>
        <begin position="1221"/>
        <end position="1316"/>
    </location>
</feature>